<dbReference type="Gene3D" id="2.60.40.3470">
    <property type="match status" value="1"/>
</dbReference>
<dbReference type="Gene3D" id="3.30.1370.120">
    <property type="match status" value="1"/>
</dbReference>
<dbReference type="AlphaFoldDB" id="A0A1Q2SPU4"/>
<dbReference type="InterPro" id="IPR001775">
    <property type="entry name" value="GspD/PilQ"/>
</dbReference>
<keyword evidence="4" id="KW-0732">Signal</keyword>
<evidence type="ECO:0000313" key="11">
    <source>
        <dbReference type="Proteomes" id="UP000243679"/>
    </source>
</evidence>
<evidence type="ECO:0000256" key="1">
    <source>
        <dbReference type="ARBA" id="ARBA00004442"/>
    </source>
</evidence>
<evidence type="ECO:0000256" key="8">
    <source>
        <dbReference type="RuleBase" id="RU004004"/>
    </source>
</evidence>
<evidence type="ECO:0000313" key="10">
    <source>
        <dbReference type="EMBL" id="BAW81136.1"/>
    </source>
</evidence>
<gene>
    <name evidence="10" type="ORF">TAO_1766</name>
</gene>
<reference evidence="10 11" key="1">
    <citation type="journal article" date="2017" name="ISME J.">
        <title>An acid-tolerant ammonia-oxidizing ?-proteobacterium from soil.</title>
        <authorList>
            <person name="Hayatsu M."/>
            <person name="Tago K."/>
            <person name="Uchiyama I."/>
            <person name="Toyoda A."/>
            <person name="Wang Y."/>
            <person name="Shimomura Y."/>
            <person name="Okubo T."/>
            <person name="Kurisu F."/>
            <person name="Hirono Y."/>
            <person name="Nonaka K."/>
            <person name="Akiyama H."/>
            <person name="Itoh T."/>
            <person name="Takami H."/>
        </authorList>
    </citation>
    <scope>NUCLEOTIDE SEQUENCE [LARGE SCALE GENOMIC DNA]</scope>
    <source>
        <strain evidence="10 11">TAO100</strain>
    </source>
</reference>
<evidence type="ECO:0000256" key="6">
    <source>
        <dbReference type="ARBA" id="ARBA00023136"/>
    </source>
</evidence>
<dbReference type="InterPro" id="IPR038591">
    <property type="entry name" value="NolW-like_sf"/>
</dbReference>
<dbReference type="KEGG" id="ntt:TAO_1766"/>
<dbReference type="GO" id="GO:0009306">
    <property type="term" value="P:protein secretion"/>
    <property type="evidence" value="ECO:0007669"/>
    <property type="project" value="InterPro"/>
</dbReference>
<keyword evidence="3 8" id="KW-0813">Transport</keyword>
<dbReference type="PANTHER" id="PTHR30604">
    <property type="entry name" value="PROTEIN TRANSPORT PROTEIN HOFQ"/>
    <property type="match status" value="1"/>
</dbReference>
<dbReference type="NCBIfam" id="TIGR02515">
    <property type="entry name" value="IV_pilus_PilQ"/>
    <property type="match status" value="1"/>
</dbReference>
<comment type="subcellular location">
    <subcellularLocation>
        <location evidence="1 8">Cell outer membrane</location>
    </subcellularLocation>
</comment>
<accession>A0A1Q2SPU4</accession>
<dbReference type="InterPro" id="IPR005644">
    <property type="entry name" value="NolW-like"/>
</dbReference>
<dbReference type="InterPro" id="IPR021731">
    <property type="entry name" value="AMIN_dom"/>
</dbReference>
<dbReference type="InterPro" id="IPR011662">
    <property type="entry name" value="Secretin/TonB_short_N"/>
</dbReference>
<dbReference type="SMART" id="SM00965">
    <property type="entry name" value="STN"/>
    <property type="match status" value="1"/>
</dbReference>
<name>A0A1Q2SPU4_9GAMM</name>
<protein>
    <submittedName>
        <fullName evidence="10">Type IV pilus secretin PilQ subfamily</fullName>
    </submittedName>
</protein>
<keyword evidence="6" id="KW-0472">Membrane</keyword>
<dbReference type="Pfam" id="PF03958">
    <property type="entry name" value="Secretin_N"/>
    <property type="match status" value="1"/>
</dbReference>
<evidence type="ECO:0000256" key="7">
    <source>
        <dbReference type="ARBA" id="ARBA00023237"/>
    </source>
</evidence>
<keyword evidence="7" id="KW-0998">Cell outer membrane</keyword>
<dbReference type="InterPro" id="IPR051808">
    <property type="entry name" value="Type_IV_pilus_biogenesis"/>
</dbReference>
<comment type="similarity">
    <text evidence="2">Belongs to the bacterial secretin family. PilQ subfamily.</text>
</comment>
<proteinExistence type="inferred from homology"/>
<evidence type="ECO:0000259" key="9">
    <source>
        <dbReference type="SMART" id="SM00965"/>
    </source>
</evidence>
<dbReference type="PROSITE" id="PS00875">
    <property type="entry name" value="T2SP_D"/>
    <property type="match status" value="1"/>
</dbReference>
<dbReference type="Gene3D" id="3.30.1370.130">
    <property type="match status" value="1"/>
</dbReference>
<dbReference type="InterPro" id="IPR004845">
    <property type="entry name" value="T2SS_GspD_CS"/>
</dbReference>
<dbReference type="EMBL" id="AP014836">
    <property type="protein sequence ID" value="BAW81136.1"/>
    <property type="molecule type" value="Genomic_DNA"/>
</dbReference>
<feature type="domain" description="Secretin/TonB short N-terminal" evidence="9">
    <location>
        <begin position="271"/>
        <end position="319"/>
    </location>
</feature>
<dbReference type="Pfam" id="PF07660">
    <property type="entry name" value="STN"/>
    <property type="match status" value="1"/>
</dbReference>
<evidence type="ECO:0000256" key="3">
    <source>
        <dbReference type="ARBA" id="ARBA00022448"/>
    </source>
</evidence>
<evidence type="ECO:0000256" key="5">
    <source>
        <dbReference type="ARBA" id="ARBA00022927"/>
    </source>
</evidence>
<dbReference type="Pfam" id="PF00263">
    <property type="entry name" value="Secretin"/>
    <property type="match status" value="1"/>
</dbReference>
<dbReference type="InterPro" id="IPR004846">
    <property type="entry name" value="T2SS/T3SS_dom"/>
</dbReference>
<dbReference type="Pfam" id="PF11741">
    <property type="entry name" value="AMIN"/>
    <property type="match status" value="2"/>
</dbReference>
<organism evidence="10 11">
    <name type="scientific">Candidatus Nitrosoglobus terrae</name>
    <dbReference type="NCBI Taxonomy" id="1630141"/>
    <lineage>
        <taxon>Bacteria</taxon>
        <taxon>Pseudomonadati</taxon>
        <taxon>Pseudomonadota</taxon>
        <taxon>Gammaproteobacteria</taxon>
        <taxon>Chromatiales</taxon>
        <taxon>Chromatiaceae</taxon>
        <taxon>Candidatus Nitrosoglobus</taxon>
    </lineage>
</organism>
<dbReference type="PANTHER" id="PTHR30604:SF1">
    <property type="entry name" value="DNA UTILIZATION PROTEIN HOFQ"/>
    <property type="match status" value="1"/>
</dbReference>
<evidence type="ECO:0000256" key="2">
    <source>
        <dbReference type="ARBA" id="ARBA00006304"/>
    </source>
</evidence>
<dbReference type="InterPro" id="IPR013355">
    <property type="entry name" value="Pilus_4_PilQ"/>
</dbReference>
<sequence>MLLPRTVLAITELQDIKYSLLSGDRVQIRLEFSGAMPNPKSFTIDEPARIVLDFPGIKIGAMSKSQLIGLGVAHSLTMAQAADRVRIVVNLVRSVPFKTQIKKNTIYVTINGFSKSGTVANAKRHLLKNIDFRRGENGEGQVVISLSDTQIPVDIREENSQIIVDFNNTTLPRDLERRLDVLDFATPIKFIDAAAEGQNTRIVIIPTSAEYKYLSYQSENTLVVELKPQITQNKGLVNENKPGYTGKELSLNFQNIEVRSVLQLLADFSEFNLVTTDSVQGNITLRLKRVPWDQALDIILKTKGLAMRRTDNILLIAPSEEIAAREEQELKAKKQMEELAPLRSEFIQLNFAKASALANIIQGGGNFESENTANSGQGLQSSWGGGGSQGGGGYLGGGGFQGSGGGSNNSFLSPRGKLTIDDRTNTLLIMDTPDKIAEIRKLIVQLDVPVHQVLIESRIVIATTTFSKELGVRFGVTETGSQPISSGSLEATNQIINGTQSTQDPLKNQLNVNLPVTQADAARAAIAFTKLPYGTLLELELSALQAEGRGKVISNPRVITSNNKEALIEQGTEIPYQQAASSGATSVSFKKAVLSLKVVPQITPDNRVIMDLMVNQDTVGTVFNGVPSINTRQLSTRVLVDNGQTVVLGGIYEQEQNQNRSMVPFLGKLPYVGALFRSRTEENNKSELLIFVTPKIVKEET</sequence>
<keyword evidence="5" id="KW-0653">Protein transport</keyword>
<dbReference type="Proteomes" id="UP000243679">
    <property type="component" value="Chromosome"/>
</dbReference>
<dbReference type="GO" id="GO:0009279">
    <property type="term" value="C:cell outer membrane"/>
    <property type="evidence" value="ECO:0007669"/>
    <property type="project" value="UniProtKB-SubCell"/>
</dbReference>
<evidence type="ECO:0000256" key="4">
    <source>
        <dbReference type="ARBA" id="ARBA00022729"/>
    </source>
</evidence>
<keyword evidence="11" id="KW-1185">Reference proteome</keyword>
<dbReference type="PRINTS" id="PR00811">
    <property type="entry name" value="BCTERIALGSPD"/>
</dbReference>